<feature type="domain" description="THIF-type NAD/FAD binding fold" evidence="2">
    <location>
        <begin position="5"/>
        <end position="238"/>
    </location>
</feature>
<dbReference type="PANTHER" id="PTHR10953">
    <property type="entry name" value="UBIQUITIN-ACTIVATING ENZYME E1"/>
    <property type="match status" value="1"/>
</dbReference>
<organism evidence="3 4">
    <name type="scientific">Bacillus cereus (strain VD014)</name>
    <dbReference type="NCBI Taxonomy" id="1053223"/>
    <lineage>
        <taxon>Bacteria</taxon>
        <taxon>Bacillati</taxon>
        <taxon>Bacillota</taxon>
        <taxon>Bacilli</taxon>
        <taxon>Bacillales</taxon>
        <taxon>Bacillaceae</taxon>
        <taxon>Bacillus</taxon>
        <taxon>Bacillus cereus group</taxon>
    </lineage>
</organism>
<name>A0A9W5NPP6_BACC8</name>
<evidence type="ECO:0000313" key="4">
    <source>
        <dbReference type="Proteomes" id="UP000006607"/>
    </source>
</evidence>
<dbReference type="Gene3D" id="3.40.50.720">
    <property type="entry name" value="NAD(P)-binding Rossmann-like Domain"/>
    <property type="match status" value="1"/>
</dbReference>
<dbReference type="Proteomes" id="UP000006607">
    <property type="component" value="Unassembled WGS sequence"/>
</dbReference>
<dbReference type="PANTHER" id="PTHR10953:SF102">
    <property type="entry name" value="ADENYLYLTRANSFERASE AND SULFURTRANSFERASE MOCS3"/>
    <property type="match status" value="1"/>
</dbReference>
<dbReference type="Pfam" id="PF00899">
    <property type="entry name" value="ThiF"/>
    <property type="match status" value="1"/>
</dbReference>
<evidence type="ECO:0000313" key="3">
    <source>
        <dbReference type="EMBL" id="EJR20844.1"/>
    </source>
</evidence>
<proteinExistence type="inferred from homology"/>
<evidence type="ECO:0000256" key="1">
    <source>
        <dbReference type="ARBA" id="ARBA00009919"/>
    </source>
</evidence>
<dbReference type="GO" id="GO:0016779">
    <property type="term" value="F:nucleotidyltransferase activity"/>
    <property type="evidence" value="ECO:0007669"/>
    <property type="project" value="TreeGrafter"/>
</dbReference>
<dbReference type="GO" id="GO:0005829">
    <property type="term" value="C:cytosol"/>
    <property type="evidence" value="ECO:0007669"/>
    <property type="project" value="TreeGrafter"/>
</dbReference>
<sequence>MADRYSRQQLFKPIGSKGQEKIRNKHVLIVGAGALGSASAESFVRAGVGKLTIIDRDYVEWSNLQRQQLYSEQDAIEKMPKAIAAKNRLEQINSEVQIHAFVMDATLENMEGLLKNVDVIIDATDNFDIRFVINELSQKHNIPWVYGSCVGSYGMSYTIIPQETPCLHCMLKNIPVTGVTCDTAGIISPTVQIVAAYQVAEALKILIEDFSAIRKTFFMFDIWNNQNHFIKLGKIKTDACLSCGLNRTYPYLSYENQTKAAVLCGRNTVQIRTVDNRKYNFDDIEKVLKKLGKVDRNPYLLSCQFDDYRIVFFRDGRVFIHGTNDISKAKQLYYRVFG</sequence>
<dbReference type="AlphaFoldDB" id="A0A9W5NPP6"/>
<dbReference type="NCBIfam" id="NF009123">
    <property type="entry name" value="PRK12475.1"/>
    <property type="match status" value="1"/>
</dbReference>
<dbReference type="InterPro" id="IPR045886">
    <property type="entry name" value="ThiF/MoeB/HesA"/>
</dbReference>
<evidence type="ECO:0000259" key="2">
    <source>
        <dbReference type="Pfam" id="PF00899"/>
    </source>
</evidence>
<dbReference type="CDD" id="cd00757">
    <property type="entry name" value="ThiF_MoeB_HesA_family"/>
    <property type="match status" value="1"/>
</dbReference>
<dbReference type="FunFam" id="3.40.50.720:FF:000080">
    <property type="entry name" value="Thiazole biosynthesis adenylyltransferase ThiF"/>
    <property type="match status" value="1"/>
</dbReference>
<comment type="caution">
    <text evidence="3">The sequence shown here is derived from an EMBL/GenBank/DDBJ whole genome shotgun (WGS) entry which is preliminary data.</text>
</comment>
<gene>
    <name evidence="3" type="ORF">IIA_03286</name>
</gene>
<dbReference type="InterPro" id="IPR035985">
    <property type="entry name" value="Ubiquitin-activating_enz"/>
</dbReference>
<dbReference type="GO" id="GO:0008146">
    <property type="term" value="F:sulfotransferase activity"/>
    <property type="evidence" value="ECO:0007669"/>
    <property type="project" value="TreeGrafter"/>
</dbReference>
<accession>A0A9W5NPP6</accession>
<protein>
    <recommendedName>
        <fullName evidence="2">THIF-type NAD/FAD binding fold domain-containing protein</fullName>
    </recommendedName>
</protein>
<dbReference type="GO" id="GO:0008641">
    <property type="term" value="F:ubiquitin-like modifier activating enzyme activity"/>
    <property type="evidence" value="ECO:0007669"/>
    <property type="project" value="InterPro"/>
</dbReference>
<dbReference type="GO" id="GO:0004792">
    <property type="term" value="F:thiosulfate-cyanide sulfurtransferase activity"/>
    <property type="evidence" value="ECO:0007669"/>
    <property type="project" value="TreeGrafter"/>
</dbReference>
<comment type="similarity">
    <text evidence="1">Belongs to the HesA/MoeB/ThiF family.</text>
</comment>
<dbReference type="EMBL" id="AHER01000035">
    <property type="protein sequence ID" value="EJR20844.1"/>
    <property type="molecule type" value="Genomic_DNA"/>
</dbReference>
<dbReference type="SUPFAM" id="SSF69572">
    <property type="entry name" value="Activating enzymes of the ubiquitin-like proteins"/>
    <property type="match status" value="1"/>
</dbReference>
<dbReference type="InterPro" id="IPR000594">
    <property type="entry name" value="ThiF_NAD_FAD-bd"/>
</dbReference>
<dbReference type="RefSeq" id="WP_000785257.1">
    <property type="nucleotide sequence ID" value="NZ_JH792025.1"/>
</dbReference>
<reference evidence="3" key="1">
    <citation type="submission" date="2012-04" db="EMBL/GenBank/DDBJ databases">
        <title>The Genome Sequence of Bacillus cereus VD014.</title>
        <authorList>
            <consortium name="The Broad Institute Genome Sequencing Platform"/>
            <consortium name="The Broad Institute Genome Sequencing Center for Infectious Disease"/>
            <person name="Feldgarden M."/>
            <person name="Van der Auwera G.A."/>
            <person name="Mahillon J."/>
            <person name="Duprez V."/>
            <person name="Timmery S."/>
            <person name="Mattelet C."/>
            <person name="Dierick K."/>
            <person name="Sun M."/>
            <person name="Yu Z."/>
            <person name="Zhu L."/>
            <person name="Hu X."/>
            <person name="Shank E.B."/>
            <person name="Swiecicka I."/>
            <person name="Hansen B.M."/>
            <person name="Andrup L."/>
            <person name="Young S.K."/>
            <person name="Zeng Q."/>
            <person name="Gargeya S."/>
            <person name="Fitzgerald M."/>
            <person name="Haas B."/>
            <person name="Abouelleil A."/>
            <person name="Alvarado L."/>
            <person name="Arachchi H.M."/>
            <person name="Berlin A."/>
            <person name="Chapman S.B."/>
            <person name="Goldberg J."/>
            <person name="Griggs A."/>
            <person name="Gujja S."/>
            <person name="Hansen M."/>
            <person name="Howarth C."/>
            <person name="Imamovic A."/>
            <person name="Larimer J."/>
            <person name="McCowen C."/>
            <person name="Montmayeur A."/>
            <person name="Murphy C."/>
            <person name="Neiman D."/>
            <person name="Pearson M."/>
            <person name="Priest M."/>
            <person name="Roberts A."/>
            <person name="Saif S."/>
            <person name="Shea T."/>
            <person name="Sisk P."/>
            <person name="Sykes S."/>
            <person name="Wortman J."/>
            <person name="Nusbaum C."/>
            <person name="Birren B."/>
        </authorList>
    </citation>
    <scope>NUCLEOTIDE SEQUENCE</scope>
    <source>
        <strain evidence="3">VD014</strain>
    </source>
</reference>